<dbReference type="PANTHER" id="PTHR11161:SF55">
    <property type="entry name" value="NOSE RESISTANT-TO-FLUOXETINE PROTEIN N-TERMINAL DOMAIN-CONTAINING PROTEIN"/>
    <property type="match status" value="1"/>
</dbReference>
<evidence type="ECO:0000256" key="1">
    <source>
        <dbReference type="SAM" id="Phobius"/>
    </source>
</evidence>
<dbReference type="AlphaFoldDB" id="A0AAN5CKG2"/>
<reference evidence="3" key="1">
    <citation type="submission" date="2022-10" db="EMBL/GenBank/DDBJ databases">
        <title>Genome assembly of Pristionchus species.</title>
        <authorList>
            <person name="Yoshida K."/>
            <person name="Sommer R.J."/>
        </authorList>
    </citation>
    <scope>NUCLEOTIDE SEQUENCE [LARGE SCALE GENOMIC DNA]</scope>
    <source>
        <strain evidence="3">RS5460</strain>
    </source>
</reference>
<keyword evidence="3" id="KW-1185">Reference proteome</keyword>
<organism evidence="2 3">
    <name type="scientific">Pristionchus mayeri</name>
    <dbReference type="NCBI Taxonomy" id="1317129"/>
    <lineage>
        <taxon>Eukaryota</taxon>
        <taxon>Metazoa</taxon>
        <taxon>Ecdysozoa</taxon>
        <taxon>Nematoda</taxon>
        <taxon>Chromadorea</taxon>
        <taxon>Rhabditida</taxon>
        <taxon>Rhabditina</taxon>
        <taxon>Diplogasteromorpha</taxon>
        <taxon>Diplogasteroidea</taxon>
        <taxon>Neodiplogasteridae</taxon>
        <taxon>Pristionchus</taxon>
    </lineage>
</organism>
<feature type="non-terminal residue" evidence="2">
    <location>
        <position position="204"/>
    </location>
</feature>
<keyword evidence="1" id="KW-1133">Transmembrane helix</keyword>
<name>A0AAN5CKG2_9BILA</name>
<accession>A0AAN5CKG2</accession>
<feature type="transmembrane region" description="Helical" evidence="1">
    <location>
        <begin position="148"/>
        <end position="170"/>
    </location>
</feature>
<feature type="transmembrane region" description="Helical" evidence="1">
    <location>
        <begin position="122"/>
        <end position="141"/>
    </location>
</feature>
<proteinExistence type="predicted"/>
<protein>
    <submittedName>
        <fullName evidence="2">Uncharacterized protein</fullName>
    </submittedName>
</protein>
<feature type="transmembrane region" description="Helical" evidence="1">
    <location>
        <begin position="36"/>
        <end position="58"/>
    </location>
</feature>
<evidence type="ECO:0000313" key="3">
    <source>
        <dbReference type="Proteomes" id="UP001328107"/>
    </source>
</evidence>
<evidence type="ECO:0000313" key="2">
    <source>
        <dbReference type="EMBL" id="GMR46016.1"/>
    </source>
</evidence>
<comment type="caution">
    <text evidence="2">The sequence shown here is derived from an EMBL/GenBank/DDBJ whole genome shotgun (WGS) entry which is preliminary data.</text>
</comment>
<dbReference type="EMBL" id="BTRK01000004">
    <property type="protein sequence ID" value="GMR46016.1"/>
    <property type="molecule type" value="Genomic_DNA"/>
</dbReference>
<feature type="non-terminal residue" evidence="2">
    <location>
        <position position="1"/>
    </location>
</feature>
<sequence length="204" mass="23121">SADLMTLFRPDTGTPAIPNAVCAVQRTNDDLPPFDAGFYIVASIMGIIAFISILAGAVDYGLLRMGQDFFSEFLMNSYFAVDSFYFMSGLLLTFTWFKNYQKNPQATNSPLSWVLFYVHRLIRWYLASEMQIFLFTPLFILPLAIKPAIGFIVAAAALIISTGTNIFLVYHYHWPLHDQSNGFYISIFWRAMYSSLSRIAWGLG</sequence>
<feature type="transmembrane region" description="Helical" evidence="1">
    <location>
        <begin position="78"/>
        <end position="97"/>
    </location>
</feature>
<keyword evidence="1" id="KW-0812">Transmembrane</keyword>
<dbReference type="PANTHER" id="PTHR11161">
    <property type="entry name" value="O-ACYLTRANSFERASE"/>
    <property type="match status" value="1"/>
</dbReference>
<dbReference type="InterPro" id="IPR052728">
    <property type="entry name" value="O2_lipid_transport_reg"/>
</dbReference>
<keyword evidence="1" id="KW-0472">Membrane</keyword>
<gene>
    <name evidence="2" type="ORF">PMAYCL1PPCAC_16211</name>
</gene>
<dbReference type="Proteomes" id="UP001328107">
    <property type="component" value="Unassembled WGS sequence"/>
</dbReference>